<sequence>MLSRAPRVVSMRRHHAAELPPSVGGDILKDKLHKVNKGSGRCSRLCSLLIFAATVSMLTRHCYDYGLAGSSATGVEHGHSPSLQRTRKVNPIARGRSPFSDLSITPPRDAGHRKISPDKSGKALSDHSVASVSADSSATRPDSGGQTLSKPLQSGTTYGEQRGEHAFARALAAANDRGDLCGDRYIYVQELPPRFNTDLVRDYQTLSPWSDKRNYTANGGFGPHLSSVEGGVLQETGWYDSNEHMLDVIFHDRIKRYECLTNDSSIAAAVFVPFYAGLDVARHLWGHNVSSRDALALDMVRLVTARPEWRAMGGRDHFFVAGRATWDFRRQGDGDTGWGSNLLRLPAVRNMTALVLEASPWNLNDVAIPYPTSFHPATDEGIFFWQDRVRGLKRQWLFSFAGAPRPEDARSIAGRLVEQCAASTACSLMECRKGPSNRCDSPAAVMKLFQSSTFCLQPQGDTYTRRSVFDAVLAGCIPVFFHPGTAFVQYTWHLPKNHAEYSVYITEEDVRGNVSVEERLRRIRPDAVERMRSAVVGLIPAMIYSDTSSKLESTVNDAFDLAVVAVTRKVTKIRKRIVENLPEDEKLEMYRWKYPLLGEAQNVEDPHEWDQLFAFN</sequence>
<protein>
    <submittedName>
        <fullName evidence="1">Uncharacterized protein</fullName>
    </submittedName>
</protein>
<organism evidence="1 2">
    <name type="scientific">Avena sativa</name>
    <name type="common">Oat</name>
    <dbReference type="NCBI Taxonomy" id="4498"/>
    <lineage>
        <taxon>Eukaryota</taxon>
        <taxon>Viridiplantae</taxon>
        <taxon>Streptophyta</taxon>
        <taxon>Embryophyta</taxon>
        <taxon>Tracheophyta</taxon>
        <taxon>Spermatophyta</taxon>
        <taxon>Magnoliopsida</taxon>
        <taxon>Liliopsida</taxon>
        <taxon>Poales</taxon>
        <taxon>Poaceae</taxon>
        <taxon>BOP clade</taxon>
        <taxon>Pooideae</taxon>
        <taxon>Poodae</taxon>
        <taxon>Poeae</taxon>
        <taxon>Poeae Chloroplast Group 1 (Aveneae type)</taxon>
        <taxon>Aveninae</taxon>
        <taxon>Avena</taxon>
    </lineage>
</organism>
<proteinExistence type="predicted"/>
<name>A0ACD5TMY6_AVESA</name>
<accession>A0ACD5TMY6</accession>
<keyword evidence="2" id="KW-1185">Reference proteome</keyword>
<reference evidence="1" key="1">
    <citation type="submission" date="2021-05" db="EMBL/GenBank/DDBJ databases">
        <authorList>
            <person name="Scholz U."/>
            <person name="Mascher M."/>
            <person name="Fiebig A."/>
        </authorList>
    </citation>
    <scope>NUCLEOTIDE SEQUENCE [LARGE SCALE GENOMIC DNA]</scope>
</reference>
<evidence type="ECO:0000313" key="2">
    <source>
        <dbReference type="Proteomes" id="UP001732700"/>
    </source>
</evidence>
<dbReference type="Proteomes" id="UP001732700">
    <property type="component" value="Chromosome 1C"/>
</dbReference>
<dbReference type="EnsemblPlants" id="AVESA.00010b.r2.1CG0085380.1">
    <property type="protein sequence ID" value="AVESA.00010b.r2.1CG0085380.1.CDS.1"/>
    <property type="gene ID" value="AVESA.00010b.r2.1CG0085380"/>
</dbReference>
<reference evidence="1" key="2">
    <citation type="submission" date="2025-09" db="UniProtKB">
        <authorList>
            <consortium name="EnsemblPlants"/>
        </authorList>
    </citation>
    <scope>IDENTIFICATION</scope>
</reference>
<evidence type="ECO:0000313" key="1">
    <source>
        <dbReference type="EnsemblPlants" id="AVESA.00010b.r2.1CG0085380.1.CDS.1"/>
    </source>
</evidence>